<dbReference type="Proteomes" id="UP001589654">
    <property type="component" value="Unassembled WGS sequence"/>
</dbReference>
<organism evidence="6 7">
    <name type="scientific">Echinicola jeungdonensis</name>
    <dbReference type="NCBI Taxonomy" id="709343"/>
    <lineage>
        <taxon>Bacteria</taxon>
        <taxon>Pseudomonadati</taxon>
        <taxon>Bacteroidota</taxon>
        <taxon>Cytophagia</taxon>
        <taxon>Cytophagales</taxon>
        <taxon>Cyclobacteriaceae</taxon>
        <taxon>Echinicola</taxon>
    </lineage>
</organism>
<evidence type="ECO:0000313" key="7">
    <source>
        <dbReference type="Proteomes" id="UP001589654"/>
    </source>
</evidence>
<keyword evidence="2" id="KW-0125">Carotenoid biosynthesis</keyword>
<sequence length="148" mass="17127">MVINIIFTLLGFLLMELAGWAIHKYLMHGILWKIHKTHHKPSRSFLESNDVFSLVFGGVSILLMWLGHGNFDFRFWIGIGISIYGFSYFVLHDLLIHKRVKGMKMPKNSILRGIYKAHQAHHSHNKKNGAVAFGLFLVPFKYFKTDKS</sequence>
<name>A0ABV5J8A0_9BACT</name>
<evidence type="ECO:0000256" key="2">
    <source>
        <dbReference type="ARBA" id="ARBA00022746"/>
    </source>
</evidence>
<feature type="transmembrane region" description="Helical" evidence="4">
    <location>
        <begin position="48"/>
        <end position="67"/>
    </location>
</feature>
<evidence type="ECO:0000256" key="4">
    <source>
        <dbReference type="SAM" id="Phobius"/>
    </source>
</evidence>
<reference evidence="6 7" key="1">
    <citation type="submission" date="2024-09" db="EMBL/GenBank/DDBJ databases">
        <authorList>
            <person name="Sun Q."/>
            <person name="Mori K."/>
        </authorList>
    </citation>
    <scope>NUCLEOTIDE SEQUENCE [LARGE SCALE GENOMIC DNA]</scope>
    <source>
        <strain evidence="6 7">CECT 7682</strain>
    </source>
</reference>
<keyword evidence="4" id="KW-1133">Transmembrane helix</keyword>
<dbReference type="Pfam" id="PF04116">
    <property type="entry name" value="FA_hydroxylase"/>
    <property type="match status" value="1"/>
</dbReference>
<keyword evidence="4" id="KW-0812">Transmembrane</keyword>
<evidence type="ECO:0000259" key="5">
    <source>
        <dbReference type="Pfam" id="PF04116"/>
    </source>
</evidence>
<proteinExistence type="inferred from homology"/>
<protein>
    <submittedName>
        <fullName evidence="6">Sterol desaturase family protein</fullName>
    </submittedName>
</protein>
<accession>A0ABV5J8A0</accession>
<comment type="similarity">
    <text evidence="1">Belongs to the sterol desaturase family.</text>
</comment>
<evidence type="ECO:0000256" key="3">
    <source>
        <dbReference type="ARBA" id="ARBA00023002"/>
    </source>
</evidence>
<dbReference type="InterPro" id="IPR006694">
    <property type="entry name" value="Fatty_acid_hydroxylase"/>
</dbReference>
<dbReference type="PANTHER" id="PTHR31899:SF9">
    <property type="entry name" value="BETA-CAROTENE 3-HYDROXYLASE 1, CHLOROPLASTIC"/>
    <property type="match status" value="1"/>
</dbReference>
<gene>
    <name evidence="6" type="ORF">ACFFUR_11810</name>
</gene>
<keyword evidence="7" id="KW-1185">Reference proteome</keyword>
<feature type="domain" description="Fatty acid hydroxylase" evidence="5">
    <location>
        <begin position="9"/>
        <end position="136"/>
    </location>
</feature>
<dbReference type="EMBL" id="JBHMEW010000061">
    <property type="protein sequence ID" value="MFB9212493.1"/>
    <property type="molecule type" value="Genomic_DNA"/>
</dbReference>
<feature type="transmembrane region" description="Helical" evidence="4">
    <location>
        <begin position="6"/>
        <end position="27"/>
    </location>
</feature>
<evidence type="ECO:0000256" key="1">
    <source>
        <dbReference type="ARBA" id="ARBA00009324"/>
    </source>
</evidence>
<dbReference type="RefSeq" id="WP_290247633.1">
    <property type="nucleotide sequence ID" value="NZ_JAUFQT010000001.1"/>
</dbReference>
<feature type="transmembrane region" description="Helical" evidence="4">
    <location>
        <begin position="73"/>
        <end position="96"/>
    </location>
</feature>
<comment type="caution">
    <text evidence="6">The sequence shown here is derived from an EMBL/GenBank/DDBJ whole genome shotgun (WGS) entry which is preliminary data.</text>
</comment>
<dbReference type="PANTHER" id="PTHR31899">
    <property type="entry name" value="BETA-CAROTENE 3-HYDROXYLASE 1, CHLOROPLASTIC"/>
    <property type="match status" value="1"/>
</dbReference>
<dbReference type="InterPro" id="IPR045019">
    <property type="entry name" value="BETA-OHASE-like"/>
</dbReference>
<keyword evidence="3" id="KW-0560">Oxidoreductase</keyword>
<keyword evidence="4" id="KW-0472">Membrane</keyword>
<evidence type="ECO:0000313" key="6">
    <source>
        <dbReference type="EMBL" id="MFB9212493.1"/>
    </source>
</evidence>